<feature type="signal peptide" evidence="1">
    <location>
        <begin position="1"/>
        <end position="18"/>
    </location>
</feature>
<keyword evidence="3" id="KW-1185">Reference proteome</keyword>
<sequence>MKRFWMILLVLVFQPALAADDGRVDLRSYQHGLNFLRMTNGNYLAVFASDGIPPKGDWEHDIYYAQVHARSPNLTAGSATRWIAAPEAQEPVSSAINAAGNRVCVTWEDGNPDRVKHEVAQLIYVADFPFKGNPYAAAKVIFDGGHSGHVATVGNSCVVFWANDWIDDDGVDNLGTGDQVYVSNVAANGTVSKKIRVASGRAWWPQIAGSANKACLVWQKFVPHQMYADLYFSLYDPETRTFTNRGSLLQHHQLYYHYSVTYVPKIARFLIVASSDAGMGVQSGRRSGGGIAWLIDNQGHITAQQALADGIVRESNIIVSGTTAVIARLKAGASVFGGNSAQGAPGGLSVLSLTPASIRVTQEVDDDYAWQYEGFDGFFIDDTHVYTAALSDIGIRTKTYVINKGVAPEDIP</sequence>
<organism evidence="2 3">
    <name type="scientific">Sulfuriferula nivalis</name>
    <dbReference type="NCBI Taxonomy" id="2675298"/>
    <lineage>
        <taxon>Bacteria</taxon>
        <taxon>Pseudomonadati</taxon>
        <taxon>Pseudomonadota</taxon>
        <taxon>Betaproteobacteria</taxon>
        <taxon>Nitrosomonadales</taxon>
        <taxon>Sulfuricellaceae</taxon>
        <taxon>Sulfuriferula</taxon>
    </lineage>
</organism>
<reference evidence="3" key="1">
    <citation type="submission" date="2019-11" db="EMBL/GenBank/DDBJ databases">
        <title>Isolation and characterization of a novel species in the genus Sulfuriferula.</title>
        <authorList>
            <person name="Mochizuki J."/>
            <person name="Kojima H."/>
            <person name="Fukui M."/>
        </authorList>
    </citation>
    <scope>NUCLEOTIDE SEQUENCE [LARGE SCALE GENOMIC DNA]</scope>
    <source>
        <strain evidence="3">SGTM</strain>
    </source>
</reference>
<dbReference type="EMBL" id="AP021881">
    <property type="protein sequence ID" value="BBP02146.1"/>
    <property type="molecule type" value="Genomic_DNA"/>
</dbReference>
<evidence type="ECO:0000256" key="1">
    <source>
        <dbReference type="SAM" id="SignalP"/>
    </source>
</evidence>
<protein>
    <submittedName>
        <fullName evidence="2">Uncharacterized protein</fullName>
    </submittedName>
</protein>
<gene>
    <name evidence="2" type="ORF">SFSGTM_28540</name>
</gene>
<dbReference type="Proteomes" id="UP000463939">
    <property type="component" value="Chromosome"/>
</dbReference>
<keyword evidence="1" id="KW-0732">Signal</keyword>
<evidence type="ECO:0000313" key="2">
    <source>
        <dbReference type="EMBL" id="BBP02146.1"/>
    </source>
</evidence>
<dbReference type="AlphaFoldDB" id="A0A809RKQ7"/>
<evidence type="ECO:0000313" key="3">
    <source>
        <dbReference type="Proteomes" id="UP000463939"/>
    </source>
</evidence>
<dbReference type="KEGG" id="sniv:SFSGTM_28540"/>
<dbReference type="RefSeq" id="WP_162085818.1">
    <property type="nucleotide sequence ID" value="NZ_AP021881.1"/>
</dbReference>
<feature type="chain" id="PRO_5032551629" evidence="1">
    <location>
        <begin position="19"/>
        <end position="412"/>
    </location>
</feature>
<proteinExistence type="predicted"/>
<name>A0A809RKQ7_9PROT</name>
<accession>A0A809RKQ7</accession>